<sequence length="245" mass="26257">MMRKACVFALNASFLLASGASFGADYEARAVINALDRAILSGEIAAKVDRLPLRPGDAFVKGDLLVALDCALYEAQTAKVSAEVKGARIKRNNAQDLNALHSIGALDVALAQSEYSQSLAELRIAKLNTERCEIHAPWEGRVVSLLVNAHENIRQQQALIEIVGDRQLEAEVVVPAAWISWLTVGMPLQLQVDDVAAEVEASVATIIPAIDTVSQTVLVRVALPVDSNLIPGMSAIARFDVPQAQ</sequence>
<dbReference type="STRING" id="619304.SAMN05421760_101823"/>
<dbReference type="InterPro" id="IPR058792">
    <property type="entry name" value="Beta-barrel_RND_2"/>
</dbReference>
<accession>A0A1N7J9T7</accession>
<keyword evidence="4" id="KW-1185">Reference proteome</keyword>
<dbReference type="PANTHER" id="PTHR30469">
    <property type="entry name" value="MULTIDRUG RESISTANCE PROTEIN MDTA"/>
    <property type="match status" value="1"/>
</dbReference>
<protein>
    <submittedName>
        <fullName evidence="3">RND family efflux transporter, MFP subunit</fullName>
    </submittedName>
</protein>
<evidence type="ECO:0000313" key="3">
    <source>
        <dbReference type="EMBL" id="SIS46021.1"/>
    </source>
</evidence>
<feature type="domain" description="CusB-like beta-barrel" evidence="2">
    <location>
        <begin position="171"/>
        <end position="239"/>
    </location>
</feature>
<reference evidence="4" key="1">
    <citation type="submission" date="2017-01" db="EMBL/GenBank/DDBJ databases">
        <authorList>
            <person name="Varghese N."/>
            <person name="Submissions S."/>
        </authorList>
    </citation>
    <scope>NUCLEOTIDE SEQUENCE [LARGE SCALE GENOMIC DNA]</scope>
    <source>
        <strain evidence="4">DSM 22306</strain>
    </source>
</reference>
<evidence type="ECO:0000313" key="4">
    <source>
        <dbReference type="Proteomes" id="UP000185999"/>
    </source>
</evidence>
<evidence type="ECO:0000259" key="2">
    <source>
        <dbReference type="Pfam" id="PF25954"/>
    </source>
</evidence>
<dbReference type="Gene3D" id="2.40.50.100">
    <property type="match status" value="1"/>
</dbReference>
<dbReference type="RefSeq" id="WP_202905035.1">
    <property type="nucleotide sequence ID" value="NZ_FTOE01000001.1"/>
</dbReference>
<evidence type="ECO:0000256" key="1">
    <source>
        <dbReference type="SAM" id="SignalP"/>
    </source>
</evidence>
<organism evidence="3 4">
    <name type="scientific">Neptunomonas antarctica</name>
    <dbReference type="NCBI Taxonomy" id="619304"/>
    <lineage>
        <taxon>Bacteria</taxon>
        <taxon>Pseudomonadati</taxon>
        <taxon>Pseudomonadota</taxon>
        <taxon>Gammaproteobacteria</taxon>
        <taxon>Oceanospirillales</taxon>
        <taxon>Oceanospirillaceae</taxon>
        <taxon>Neptunomonas</taxon>
    </lineage>
</organism>
<dbReference type="Gene3D" id="1.10.287.470">
    <property type="entry name" value="Helix hairpin bin"/>
    <property type="match status" value="1"/>
</dbReference>
<dbReference type="PANTHER" id="PTHR30469:SF15">
    <property type="entry name" value="HLYD FAMILY OF SECRETION PROTEINS"/>
    <property type="match status" value="1"/>
</dbReference>
<dbReference type="AlphaFoldDB" id="A0A1N7J9T7"/>
<proteinExistence type="predicted"/>
<feature type="chain" id="PRO_5009942963" evidence="1">
    <location>
        <begin position="24"/>
        <end position="245"/>
    </location>
</feature>
<feature type="signal peptide" evidence="1">
    <location>
        <begin position="1"/>
        <end position="23"/>
    </location>
</feature>
<keyword evidence="1" id="KW-0732">Signal</keyword>
<name>A0A1N7J9T7_9GAMM</name>
<dbReference type="Proteomes" id="UP000185999">
    <property type="component" value="Unassembled WGS sequence"/>
</dbReference>
<gene>
    <name evidence="3" type="ORF">SAMN05421760_101823</name>
</gene>
<dbReference type="GO" id="GO:0015562">
    <property type="term" value="F:efflux transmembrane transporter activity"/>
    <property type="evidence" value="ECO:0007669"/>
    <property type="project" value="TreeGrafter"/>
</dbReference>
<dbReference type="GO" id="GO:1990281">
    <property type="term" value="C:efflux pump complex"/>
    <property type="evidence" value="ECO:0007669"/>
    <property type="project" value="TreeGrafter"/>
</dbReference>
<dbReference type="SUPFAM" id="SSF111369">
    <property type="entry name" value="HlyD-like secretion proteins"/>
    <property type="match status" value="1"/>
</dbReference>
<dbReference type="Gene3D" id="2.40.30.170">
    <property type="match status" value="1"/>
</dbReference>
<dbReference type="Pfam" id="PF25954">
    <property type="entry name" value="Beta-barrel_RND_2"/>
    <property type="match status" value="1"/>
</dbReference>
<dbReference type="EMBL" id="FTOE01000001">
    <property type="protein sequence ID" value="SIS46021.1"/>
    <property type="molecule type" value="Genomic_DNA"/>
</dbReference>